<dbReference type="Pfam" id="PF10199">
    <property type="entry name" value="Adaptin_binding"/>
    <property type="match status" value="1"/>
</dbReference>
<protein>
    <submittedName>
        <fullName evidence="2">Uncharacterized protein</fullName>
    </submittedName>
</protein>
<feature type="compositionally biased region" description="Acidic residues" evidence="1">
    <location>
        <begin position="254"/>
        <end position="267"/>
    </location>
</feature>
<dbReference type="AlphaFoldDB" id="A0A0K8TPH5"/>
<dbReference type="EMBL" id="GDAI01001808">
    <property type="protein sequence ID" value="JAI15795.1"/>
    <property type="molecule type" value="mRNA"/>
</dbReference>
<feature type="region of interest" description="Disordered" evidence="1">
    <location>
        <begin position="248"/>
        <end position="267"/>
    </location>
</feature>
<evidence type="ECO:0000256" key="1">
    <source>
        <dbReference type="SAM" id="MobiDB-lite"/>
    </source>
</evidence>
<evidence type="ECO:0000313" key="2">
    <source>
        <dbReference type="EMBL" id="JAI15795.1"/>
    </source>
</evidence>
<feature type="region of interest" description="Disordered" evidence="1">
    <location>
        <begin position="180"/>
        <end position="203"/>
    </location>
</feature>
<dbReference type="InterPro" id="IPR019341">
    <property type="entry name" value="Alpha/Gamma-adaptin-bd_p34"/>
</dbReference>
<dbReference type="PANTHER" id="PTHR14659:SF1">
    <property type="entry name" value="ALPHA- AND GAMMA-ADAPTIN-BINDING PROTEIN P34"/>
    <property type="match status" value="1"/>
</dbReference>
<sequence length="267" mass="30264">PIVLVTSEGNETPENIIDNIRKIPNDVNTESLNAGPNATITGYTYHVKTKYYTTDIFLVPFKEDLALLPPDFLESTEGILIYFDAGKRSFSSKIPKYADFLEENNIELGILLCDRLYDDSNEGITYKEAKQKSKFLDVIELGRTRDEDEEDNPHDPLGYDELLQALRSFIWSNVEMDPGSKSNAVSSNHQEDDSSSPQSSVTDENAIETELAAFENLLTEVLMFKNTSSSWTRNERLAYAERLAGKFEQFVNEDTSDDDDDENKQKN</sequence>
<reference evidence="2" key="1">
    <citation type="journal article" date="2015" name="Insect Biochem. Mol. Biol.">
        <title>An insight into the sialome of the horse fly, Tabanus bromius.</title>
        <authorList>
            <person name="Ribeiro J.M."/>
            <person name="Kazimirova M."/>
            <person name="Takac P."/>
            <person name="Andersen J.F."/>
            <person name="Francischetti I.M."/>
        </authorList>
    </citation>
    <scope>NUCLEOTIDE SEQUENCE</scope>
</reference>
<organism evidence="2">
    <name type="scientific">Tabanus bromius</name>
    <name type="common">Band-eyed brown horse fly</name>
    <dbReference type="NCBI Taxonomy" id="304241"/>
    <lineage>
        <taxon>Eukaryota</taxon>
        <taxon>Metazoa</taxon>
        <taxon>Ecdysozoa</taxon>
        <taxon>Arthropoda</taxon>
        <taxon>Hexapoda</taxon>
        <taxon>Insecta</taxon>
        <taxon>Pterygota</taxon>
        <taxon>Neoptera</taxon>
        <taxon>Endopterygota</taxon>
        <taxon>Diptera</taxon>
        <taxon>Brachycera</taxon>
        <taxon>Tabanomorpha</taxon>
        <taxon>Tabanoidea</taxon>
        <taxon>Tabanidae</taxon>
        <taxon>Tabanus</taxon>
    </lineage>
</organism>
<proteinExistence type="evidence at transcript level"/>
<dbReference type="PANTHER" id="PTHR14659">
    <property type="entry name" value="ALPHA- AND GAMMA-ADAPTIN-BINDING PROTEIN P34"/>
    <property type="match status" value="1"/>
</dbReference>
<accession>A0A0K8TPH5</accession>
<name>A0A0K8TPH5_TABBR</name>
<feature type="non-terminal residue" evidence="2">
    <location>
        <position position="1"/>
    </location>
</feature>